<evidence type="ECO:0000313" key="2">
    <source>
        <dbReference type="Proteomes" id="UP000704762"/>
    </source>
</evidence>
<protein>
    <submittedName>
        <fullName evidence="1">Transposase InsO family protein</fullName>
    </submittedName>
</protein>
<organism evidence="1 2">
    <name type="scientific">Microlunatus panaciterrae</name>
    <dbReference type="NCBI Taxonomy" id="400768"/>
    <lineage>
        <taxon>Bacteria</taxon>
        <taxon>Bacillati</taxon>
        <taxon>Actinomycetota</taxon>
        <taxon>Actinomycetes</taxon>
        <taxon>Propionibacteriales</taxon>
        <taxon>Propionibacteriaceae</taxon>
        <taxon>Microlunatus</taxon>
    </lineage>
</organism>
<dbReference type="EMBL" id="JAFBCF010000001">
    <property type="protein sequence ID" value="MBM7800533.1"/>
    <property type="molecule type" value="Genomic_DNA"/>
</dbReference>
<name>A0ABS2RNE0_9ACTN</name>
<gene>
    <name evidence="1" type="ORF">JOE57_003454</name>
</gene>
<accession>A0ABS2RNE0</accession>
<evidence type="ECO:0000313" key="1">
    <source>
        <dbReference type="EMBL" id="MBM7800533.1"/>
    </source>
</evidence>
<reference evidence="1 2" key="1">
    <citation type="submission" date="2021-01" db="EMBL/GenBank/DDBJ databases">
        <title>Sequencing the genomes of 1000 actinobacteria strains.</title>
        <authorList>
            <person name="Klenk H.-P."/>
        </authorList>
    </citation>
    <scope>NUCLEOTIDE SEQUENCE [LARGE SCALE GENOMIC DNA]</scope>
    <source>
        <strain evidence="1 2">DSM 18662</strain>
    </source>
</reference>
<comment type="caution">
    <text evidence="1">The sequence shown here is derived from an EMBL/GenBank/DDBJ whole genome shotgun (WGS) entry which is preliminary data.</text>
</comment>
<sequence length="49" mass="5442">MAWCYTFSLVADVFSQRILGWAVAATMIDRLVQGHPIGERLIHHGDDGS</sequence>
<proteinExistence type="predicted"/>
<dbReference type="Proteomes" id="UP000704762">
    <property type="component" value="Unassembled WGS sequence"/>
</dbReference>
<dbReference type="RefSeq" id="WP_204919868.1">
    <property type="nucleotide sequence ID" value="NZ_BAAAQP010000003.1"/>
</dbReference>
<keyword evidence="2" id="KW-1185">Reference proteome</keyword>